<evidence type="ECO:0000256" key="1">
    <source>
        <dbReference type="SAM" id="Phobius"/>
    </source>
</evidence>
<keyword evidence="1" id="KW-1133">Transmembrane helix</keyword>
<dbReference type="EMBL" id="JBAWTH010000063">
    <property type="protein sequence ID" value="KAL2280775.1"/>
    <property type="molecule type" value="Genomic_DNA"/>
</dbReference>
<reference evidence="2 3" key="1">
    <citation type="submission" date="2024-03" db="EMBL/GenBank/DDBJ databases">
        <title>A high-quality draft genome sequence of Diaporthe vaccinii, a causative agent of upright dieback and viscid rot disease in cranberry plants.</title>
        <authorList>
            <person name="Sarrasin M."/>
            <person name="Lang B.F."/>
            <person name="Burger G."/>
        </authorList>
    </citation>
    <scope>NUCLEOTIDE SEQUENCE [LARGE SCALE GENOMIC DNA]</scope>
    <source>
        <strain evidence="2 3">IS7</strain>
    </source>
</reference>
<gene>
    <name evidence="2" type="ORF">FJTKL_12287</name>
</gene>
<accession>A0ABR4EEA1</accession>
<name>A0ABR4EEA1_9PEZI</name>
<dbReference type="Pfam" id="PF10067">
    <property type="entry name" value="DUF2306"/>
    <property type="match status" value="1"/>
</dbReference>
<evidence type="ECO:0000313" key="2">
    <source>
        <dbReference type="EMBL" id="KAL2280775.1"/>
    </source>
</evidence>
<sequence length="369" mass="41112">MADSNKARETSFIRTMRKAYHSIGFKKGYNLILWFIFAGALMGFTLARLQYLDFHGVFCSAGDSGGNHAAPGECLYYLRGHEKIGIILHLATILPASFLVVFQFIPAIRYKALLFHRLNGYIVIVLSLLGTAGVLMIARHAFGGTLATQYATGFISIAFFGALIMAYINIKRLQIEQHRAWMLRAWFYAGCIITIRIIMIIAAQIVSQIGGYYDVRPCEQIEYIFGSQEEAISAYPDCTPFFNGSDPSKQVAVEANFNGNPVQLTVALGSNFGSAMWLAFAIHAIGVEIYLKLTPAESERLRNVSYQRQLEAGMKNPGRAGLTVDRFGDSEKWSPRILQTIGQEEPLVISRNYNPIPGYLARKIVHAFL</sequence>
<feature type="transmembrane region" description="Helical" evidence="1">
    <location>
        <begin position="182"/>
        <end position="206"/>
    </location>
</feature>
<dbReference type="Proteomes" id="UP001600888">
    <property type="component" value="Unassembled WGS sequence"/>
</dbReference>
<evidence type="ECO:0008006" key="4">
    <source>
        <dbReference type="Google" id="ProtNLM"/>
    </source>
</evidence>
<proteinExistence type="predicted"/>
<feature type="transmembrane region" description="Helical" evidence="1">
    <location>
        <begin position="150"/>
        <end position="170"/>
    </location>
</feature>
<dbReference type="InterPro" id="IPR018750">
    <property type="entry name" value="DUF2306_membrane"/>
</dbReference>
<keyword evidence="1" id="KW-0472">Membrane</keyword>
<feature type="transmembrane region" description="Helical" evidence="1">
    <location>
        <begin position="28"/>
        <end position="47"/>
    </location>
</feature>
<feature type="transmembrane region" description="Helical" evidence="1">
    <location>
        <begin position="86"/>
        <end position="106"/>
    </location>
</feature>
<keyword evidence="3" id="KW-1185">Reference proteome</keyword>
<evidence type="ECO:0000313" key="3">
    <source>
        <dbReference type="Proteomes" id="UP001600888"/>
    </source>
</evidence>
<comment type="caution">
    <text evidence="2">The sequence shown here is derived from an EMBL/GenBank/DDBJ whole genome shotgun (WGS) entry which is preliminary data.</text>
</comment>
<protein>
    <recommendedName>
        <fullName evidence="4">Microtubule associated protein</fullName>
    </recommendedName>
</protein>
<feature type="transmembrane region" description="Helical" evidence="1">
    <location>
        <begin position="118"/>
        <end position="138"/>
    </location>
</feature>
<feature type="transmembrane region" description="Helical" evidence="1">
    <location>
        <begin position="274"/>
        <end position="293"/>
    </location>
</feature>
<keyword evidence="1" id="KW-0812">Transmembrane</keyword>
<organism evidence="2 3">
    <name type="scientific">Diaporthe vaccinii</name>
    <dbReference type="NCBI Taxonomy" id="105482"/>
    <lineage>
        <taxon>Eukaryota</taxon>
        <taxon>Fungi</taxon>
        <taxon>Dikarya</taxon>
        <taxon>Ascomycota</taxon>
        <taxon>Pezizomycotina</taxon>
        <taxon>Sordariomycetes</taxon>
        <taxon>Sordariomycetidae</taxon>
        <taxon>Diaporthales</taxon>
        <taxon>Diaporthaceae</taxon>
        <taxon>Diaporthe</taxon>
        <taxon>Diaporthe eres species complex</taxon>
    </lineage>
</organism>